<dbReference type="EMBL" id="UZAH01025670">
    <property type="protein sequence ID" value="VDO68381.1"/>
    <property type="molecule type" value="Genomic_DNA"/>
</dbReference>
<dbReference type="FunFam" id="3.40.50.300:FF:001039">
    <property type="entry name" value="ATP-dependent RNA helicase DDX60"/>
    <property type="match status" value="1"/>
</dbReference>
<organism evidence="8">
    <name type="scientific">Heligmosomoides polygyrus</name>
    <name type="common">Parasitic roundworm</name>
    <dbReference type="NCBI Taxonomy" id="6339"/>
    <lineage>
        <taxon>Eukaryota</taxon>
        <taxon>Metazoa</taxon>
        <taxon>Ecdysozoa</taxon>
        <taxon>Nematoda</taxon>
        <taxon>Chromadorea</taxon>
        <taxon>Rhabditida</taxon>
        <taxon>Rhabditina</taxon>
        <taxon>Rhabditomorpha</taxon>
        <taxon>Strongyloidea</taxon>
        <taxon>Heligmosomidae</taxon>
        <taxon>Heligmosomoides</taxon>
    </lineage>
</organism>
<dbReference type="InterPro" id="IPR001650">
    <property type="entry name" value="Helicase_C-like"/>
</dbReference>
<dbReference type="PANTHER" id="PTHR44533:SF4">
    <property type="entry name" value="DEAD_H RNA HELICASE, PUTATIVE-RELATED"/>
    <property type="match status" value="1"/>
</dbReference>
<accession>A0A3P7X3J3</accession>
<feature type="region of interest" description="Disordered" evidence="5">
    <location>
        <begin position="691"/>
        <end position="711"/>
    </location>
</feature>
<keyword evidence="3" id="KW-0347">Helicase</keyword>
<proteinExistence type="predicted"/>
<keyword evidence="2" id="KW-0378">Hydrolase</keyword>
<dbReference type="InterPro" id="IPR014001">
    <property type="entry name" value="Helicase_ATP-bd"/>
</dbReference>
<dbReference type="PANTHER" id="PTHR44533">
    <property type="entry name" value="DEAD/H RNA HELICASE, PUTATIVE-RELATED"/>
    <property type="match status" value="1"/>
</dbReference>
<keyword evidence="9" id="KW-1185">Reference proteome</keyword>
<protein>
    <submittedName>
        <fullName evidence="10">Helicase ATP-binding domain-containing protein</fullName>
    </submittedName>
</protein>
<dbReference type="Proteomes" id="UP000050761">
    <property type="component" value="Unassembled WGS sequence"/>
</dbReference>
<gene>
    <name evidence="8" type="ORF">HPBE_LOCUS6467</name>
</gene>
<feature type="domain" description="Helicase C-terminal" evidence="7">
    <location>
        <begin position="1354"/>
        <end position="1526"/>
    </location>
</feature>
<keyword evidence="4" id="KW-0067">ATP-binding</keyword>
<dbReference type="Pfam" id="PF00271">
    <property type="entry name" value="Helicase_C"/>
    <property type="match status" value="1"/>
</dbReference>
<evidence type="ECO:0000259" key="7">
    <source>
        <dbReference type="PROSITE" id="PS51194"/>
    </source>
</evidence>
<feature type="compositionally biased region" description="Basic and acidic residues" evidence="5">
    <location>
        <begin position="1343"/>
        <end position="1356"/>
    </location>
</feature>
<dbReference type="InterPro" id="IPR027417">
    <property type="entry name" value="P-loop_NTPase"/>
</dbReference>
<evidence type="ECO:0000256" key="1">
    <source>
        <dbReference type="ARBA" id="ARBA00022741"/>
    </source>
</evidence>
<dbReference type="PROSITE" id="PS51192">
    <property type="entry name" value="HELICASE_ATP_BIND_1"/>
    <property type="match status" value="1"/>
</dbReference>
<dbReference type="WBParaSite" id="HPBE_0000646601-mRNA-1">
    <property type="protein sequence ID" value="HPBE_0000646601-mRNA-1"/>
    <property type="gene ID" value="HPBE_0000646601"/>
</dbReference>
<dbReference type="GO" id="GO:0005737">
    <property type="term" value="C:cytoplasm"/>
    <property type="evidence" value="ECO:0007669"/>
    <property type="project" value="TreeGrafter"/>
</dbReference>
<evidence type="ECO:0000256" key="3">
    <source>
        <dbReference type="ARBA" id="ARBA00022806"/>
    </source>
</evidence>
<reference evidence="10" key="2">
    <citation type="submission" date="2019-09" db="UniProtKB">
        <authorList>
            <consortium name="WormBaseParasite"/>
        </authorList>
    </citation>
    <scope>IDENTIFICATION</scope>
</reference>
<evidence type="ECO:0000256" key="2">
    <source>
        <dbReference type="ARBA" id="ARBA00022801"/>
    </source>
</evidence>
<dbReference type="Pfam" id="PF26076">
    <property type="entry name" value="WHD_DDX60"/>
    <property type="match status" value="1"/>
</dbReference>
<evidence type="ECO:0000256" key="5">
    <source>
        <dbReference type="SAM" id="MobiDB-lite"/>
    </source>
</evidence>
<evidence type="ECO:0000256" key="4">
    <source>
        <dbReference type="ARBA" id="ARBA00022840"/>
    </source>
</evidence>
<keyword evidence="1" id="KW-0547">Nucleotide-binding</keyword>
<reference evidence="8 9" key="1">
    <citation type="submission" date="2018-11" db="EMBL/GenBank/DDBJ databases">
        <authorList>
            <consortium name="Pathogen Informatics"/>
        </authorList>
    </citation>
    <scope>NUCLEOTIDE SEQUENCE [LARGE SCALE GENOMIC DNA]</scope>
</reference>
<feature type="domain" description="Helicase ATP-binding" evidence="6">
    <location>
        <begin position="889"/>
        <end position="1059"/>
    </location>
</feature>
<dbReference type="InterPro" id="IPR059032">
    <property type="entry name" value="WHD_DDX60"/>
</dbReference>
<evidence type="ECO:0000313" key="9">
    <source>
        <dbReference type="Proteomes" id="UP000050761"/>
    </source>
</evidence>
<dbReference type="InterPro" id="IPR055124">
    <property type="entry name" value="PIN-like_DDX60"/>
</dbReference>
<feature type="region of interest" description="Disordered" evidence="5">
    <location>
        <begin position="1334"/>
        <end position="1363"/>
    </location>
</feature>
<dbReference type="GO" id="GO:0016787">
    <property type="term" value="F:hydrolase activity"/>
    <property type="evidence" value="ECO:0007669"/>
    <property type="project" value="UniProtKB-KW"/>
</dbReference>
<dbReference type="SMART" id="SM00487">
    <property type="entry name" value="DEXDc"/>
    <property type="match status" value="1"/>
</dbReference>
<dbReference type="OrthoDB" id="64767at2759"/>
<dbReference type="InterPro" id="IPR052431">
    <property type="entry name" value="SKI2_subfamily_helicases"/>
</dbReference>
<dbReference type="PROSITE" id="PS51194">
    <property type="entry name" value="HELICASE_CTER"/>
    <property type="match status" value="1"/>
</dbReference>
<dbReference type="InterPro" id="IPR011545">
    <property type="entry name" value="DEAD/DEAH_box_helicase_dom"/>
</dbReference>
<dbReference type="GO" id="GO:0005524">
    <property type="term" value="F:ATP binding"/>
    <property type="evidence" value="ECO:0007669"/>
    <property type="project" value="UniProtKB-KW"/>
</dbReference>
<evidence type="ECO:0000313" key="8">
    <source>
        <dbReference type="EMBL" id="VDO68381.1"/>
    </source>
</evidence>
<sequence>MDDLEKDEFVETSVAVKEFIPNLSGKEEQNIESHFIYSIRANDMSGNWDDSGTDDDVVVVEKPVILPRTRQPSIAKSLEKAAILESSVAGSVKESDASSDDDSESVGSAASEEFLETADEVLVLDFDTITSMKKMISQFECVYRNIISEFADVEIFVISLDSLIVECLAHSYHDWTLAGQSIVLTKQIDNFLQQFVNFGGKFKLVVFTDFALQFARDTTLSFARATAIAHVSAGPFAKDLLYFTSPIDPTWAQFLHDLTPSFLVSASEFDVRACALATVFQMISTDNVTKEVCAQEDLDITPQLETIVVMHKRNYETSKPDLIPVLDALAQAVPVVALTSVVVNFSSVSAYYINPRLCVKYNWESFAAAHWECNSKSCCFEFIDIGHSAVILGSLLKLCKNPTQDASNIKCVGELWAEIILAAKSGENASEHFESLCCAVLLSSLVTGKRGSTRIYLPEREGAKRGLDVIKDRRLLLQTATSYLEKLNYSTGNVCLERIVDIKTVKFPFADFWDGRMVIGIFDAICANDPVMPYRVQEDFARLHAAAALKKAIPTDTTEKLLDPLPEAANPLESLPLLYTVHSPLVDKYIPELKTAQAERVIQDGRQQDYVALLQEKMSWKLRAIEEDFTKVEVITDEWQKKRANRAKQHMSRWYEMFAHSLEGRGSNLLVDFSRVPKGFATALPDANAENAVKKSGGGGKKGAKEPPKSKKDLILEANKKAKDVKLIEGERNKIKFAAQQGKKAVVFLERTYGTLELPESKALCAYEILVRVGRELLSTLTGPENLEIRRVEAVSFVGWLKECFASHWSHLDTKQREQVVDLWATLGFDVPHGMKASAEARMKRLDLGMNMIYYQLEYGGELIDIQSDPRKDDRVTGFAPDAWQRQMLDSVDRGNSAVIVAPTSAGKTFVSYYCIERVLRNSDDDVVVYVSPSKALINQVCGSVYARFRNKSMTRGKSLFGTLNPEHSLNPLACQVLVTVPESLEALMLSTHPKVQEFVSHIRYVIFDEVHSIGASPEAHIWEHLLLLIQCPFLALSATIGNAAKLHGWLDNAEQSKTDRKRKVDLIVHQERYSELEMSIVRVPKPQPIEAYLGAEDGVVNEAPRSEAIEGNMIQQFMPYGLFMPEKIRMFGIPDDQQLTARQVLQLYSTMATVDEKTKEEFEPCRYYGYKGGDPLWLSRASLRKLESGLKERLLQWLSEDEAKMRKVIDILSNPIQEQLDHRATPFNKAKVALDNIVRLVDEMNERNMLPAMCFNDDRSVCESLAIRLAEELEARETAFMNSAEFKTKYAIKDEDVSCLYRLGRNIWGYVGLFGLSFQKYLKLAKRKRDLEEKKKAGKKKGGGDPEEKDKKEVEDVPAEAEADPFAAQRAKLKEVLARFRLRGRGEEDPDLYDKMVNTRYVYNCLRILLRLFERGIGYHHGALNMAEKGAVEVLYRSGHLAIIFTTSTLALGVNMPCKTVLFGVDTPFLTPLLFRQMSGRAGRRGFDHSGTVCFMSVPTSKMRRLLTASLSTLQGNPPFSTSFILRALAYVHHKDVMAEDRSGAISTFAQRAKSVLSLLQNSFSLFTRPEAANGTLQKQLRMYTAFSIQLLRHLQLLDENCCAKNLAGFAASLAEVNGEPGNLIFIHLLQRGAFHLMLRQTGDKMKSKQKMITVLANLFTRRRLPHWLQMTDKNSYPPETRNLVFLAGLPSEMQTLVNEYNKVAISLYHKYMSYASMDKRLVAPEFANGKKDTTNIFIQEDLVSPVFEGYSHDASFLPVIDLDQRDHRGRKIQYNAFAVAFYAHESRQKLLTMNCIHVNEMWYLLHEFISVLQRLAEGLEAVARQQDPVAELLREIYSEYYAKFCTAFGMKAKN</sequence>
<dbReference type="GO" id="GO:0004386">
    <property type="term" value="F:helicase activity"/>
    <property type="evidence" value="ECO:0007669"/>
    <property type="project" value="UniProtKB-KW"/>
</dbReference>
<dbReference type="GO" id="GO:0003676">
    <property type="term" value="F:nucleic acid binding"/>
    <property type="evidence" value="ECO:0007669"/>
    <property type="project" value="InterPro"/>
</dbReference>
<dbReference type="SMART" id="SM00490">
    <property type="entry name" value="HELICc"/>
    <property type="match status" value="1"/>
</dbReference>
<name>A0A3P7X3J3_HELPZ</name>
<dbReference type="Pfam" id="PF00270">
    <property type="entry name" value="DEAD"/>
    <property type="match status" value="1"/>
</dbReference>
<evidence type="ECO:0000259" key="6">
    <source>
        <dbReference type="PROSITE" id="PS51192"/>
    </source>
</evidence>
<dbReference type="Gene3D" id="3.40.50.300">
    <property type="entry name" value="P-loop containing nucleotide triphosphate hydrolases"/>
    <property type="match status" value="2"/>
</dbReference>
<dbReference type="Pfam" id="PF23002">
    <property type="entry name" value="PIN-like_DDX60"/>
    <property type="match status" value="1"/>
</dbReference>
<dbReference type="SUPFAM" id="SSF52540">
    <property type="entry name" value="P-loop containing nucleoside triphosphate hydrolases"/>
    <property type="match status" value="1"/>
</dbReference>
<evidence type="ECO:0000313" key="10">
    <source>
        <dbReference type="WBParaSite" id="HPBE_0000646601-mRNA-1"/>
    </source>
</evidence>